<dbReference type="InterPro" id="IPR010918">
    <property type="entry name" value="PurM-like_C_dom"/>
</dbReference>
<dbReference type="GO" id="GO:0005524">
    <property type="term" value="F:ATP binding"/>
    <property type="evidence" value="ECO:0007669"/>
    <property type="project" value="UniProtKB-UniRule"/>
</dbReference>
<comment type="miscellaneous">
    <text evidence="1">Reaction mechanism of ThiL seems to utilize a direct, inline transfer of the gamma-phosphate of ATP to TMP rather than a phosphorylated enzyme intermediate.</text>
</comment>
<dbReference type="PIRSF" id="PIRSF005303">
    <property type="entry name" value="Thiam_monoph_kin"/>
    <property type="match status" value="1"/>
</dbReference>
<protein>
    <recommendedName>
        <fullName evidence="1">Thiamine-monophosphate kinase</fullName>
        <shortName evidence="1">TMP kinase</shortName>
        <shortName evidence="1">Thiamine-phosphate kinase</shortName>
        <ecNumber evidence="1">2.7.4.16</ecNumber>
    </recommendedName>
</protein>
<dbReference type="Gene3D" id="3.90.650.10">
    <property type="entry name" value="PurM-like C-terminal domain"/>
    <property type="match status" value="1"/>
</dbReference>
<dbReference type="PANTHER" id="PTHR30270:SF0">
    <property type="entry name" value="THIAMINE-MONOPHOSPHATE KINASE"/>
    <property type="match status" value="1"/>
</dbReference>
<evidence type="ECO:0000256" key="1">
    <source>
        <dbReference type="HAMAP-Rule" id="MF_02128"/>
    </source>
</evidence>
<accession>A0A2H5XEI8</accession>
<organism evidence="4 5">
    <name type="scientific">Candidatus Fervidibacter japonicus</name>
    <dbReference type="NCBI Taxonomy" id="2035412"/>
    <lineage>
        <taxon>Bacteria</taxon>
        <taxon>Candidatus Fervidibacterota</taxon>
        <taxon>Candidatus Fervidibacter</taxon>
    </lineage>
</organism>
<feature type="binding site" evidence="1">
    <location>
        <begin position="128"/>
        <end position="129"/>
    </location>
    <ligand>
        <name>ATP</name>
        <dbReference type="ChEBI" id="CHEBI:30616"/>
    </ligand>
</feature>
<feature type="binding site" evidence="1">
    <location>
        <position position="50"/>
    </location>
    <ligand>
        <name>Mg(2+)</name>
        <dbReference type="ChEBI" id="CHEBI:18420"/>
        <label>4</label>
    </ligand>
</feature>
<dbReference type="GO" id="GO:0000287">
    <property type="term" value="F:magnesium ion binding"/>
    <property type="evidence" value="ECO:0007669"/>
    <property type="project" value="UniProtKB-UniRule"/>
</dbReference>
<comment type="similarity">
    <text evidence="1">Belongs to the thiamine-monophosphate kinase family.</text>
</comment>
<keyword evidence="1" id="KW-0547">Nucleotide-binding</keyword>
<feature type="binding site" evidence="1">
    <location>
        <position position="129"/>
    </location>
    <ligand>
        <name>Mg(2+)</name>
        <dbReference type="ChEBI" id="CHEBI:18420"/>
        <label>1</label>
    </ligand>
</feature>
<dbReference type="PANTHER" id="PTHR30270">
    <property type="entry name" value="THIAMINE-MONOPHOSPHATE KINASE"/>
    <property type="match status" value="1"/>
</dbReference>
<evidence type="ECO:0000313" key="4">
    <source>
        <dbReference type="EMBL" id="GBC99601.1"/>
    </source>
</evidence>
<feature type="domain" description="PurM-like C-terminal" evidence="3">
    <location>
        <begin position="159"/>
        <end position="318"/>
    </location>
</feature>
<dbReference type="InterPro" id="IPR036921">
    <property type="entry name" value="PurM-like_N_sf"/>
</dbReference>
<feature type="binding site" evidence="1">
    <location>
        <position position="224"/>
    </location>
    <ligand>
        <name>Mg(2+)</name>
        <dbReference type="ChEBI" id="CHEBI:18420"/>
        <label>3</label>
    </ligand>
</feature>
<feature type="binding site" evidence="1">
    <location>
        <position position="277"/>
    </location>
    <ligand>
        <name>substrate</name>
    </ligand>
</feature>
<comment type="caution">
    <text evidence="1">Lacks conserved residue(s) required for the propagation of feature annotation.</text>
</comment>
<reference evidence="5" key="1">
    <citation type="submission" date="2017-09" db="EMBL/GenBank/DDBJ databases">
        <title>Metaegenomics of thermophilic ammonia-oxidizing enrichment culture.</title>
        <authorList>
            <person name="Kato S."/>
            <person name="Suzuki K."/>
        </authorList>
    </citation>
    <scope>NUCLEOTIDE SEQUENCE [LARGE SCALE GENOMIC DNA]</scope>
</reference>
<dbReference type="NCBIfam" id="TIGR01379">
    <property type="entry name" value="thiL"/>
    <property type="match status" value="1"/>
</dbReference>
<feature type="binding site" evidence="1">
    <location>
        <position position="59"/>
    </location>
    <ligand>
        <name>substrate</name>
    </ligand>
</feature>
<evidence type="ECO:0000259" key="2">
    <source>
        <dbReference type="Pfam" id="PF00586"/>
    </source>
</evidence>
<dbReference type="GO" id="GO:0009030">
    <property type="term" value="F:thiamine-phosphate kinase activity"/>
    <property type="evidence" value="ECO:0007669"/>
    <property type="project" value="UniProtKB-UniRule"/>
</dbReference>
<proteinExistence type="inferred from homology"/>
<dbReference type="CDD" id="cd02194">
    <property type="entry name" value="ThiL"/>
    <property type="match status" value="1"/>
</dbReference>
<feature type="binding site" evidence="1">
    <location>
        <position position="81"/>
    </location>
    <ligand>
        <name>Mg(2+)</name>
        <dbReference type="ChEBI" id="CHEBI:18420"/>
        <label>4</label>
    </ligand>
</feature>
<keyword evidence="1" id="KW-0067">ATP-binding</keyword>
<keyword evidence="1 4" id="KW-0418">Kinase</keyword>
<dbReference type="InterPro" id="IPR036676">
    <property type="entry name" value="PurM-like_C_sf"/>
</dbReference>
<feature type="binding site" evidence="1">
    <location>
        <position position="226"/>
    </location>
    <ligand>
        <name>ATP</name>
        <dbReference type="ChEBI" id="CHEBI:30616"/>
    </ligand>
</feature>
<dbReference type="Pfam" id="PF02769">
    <property type="entry name" value="AIRS_C"/>
    <property type="match status" value="1"/>
</dbReference>
<name>A0A2H5XEI8_9BACT</name>
<gene>
    <name evidence="1 4" type="primary">thiL</name>
    <name evidence="4" type="ORF">HRbin17_02130</name>
</gene>
<dbReference type="AlphaFoldDB" id="A0A2H5XEI8"/>
<keyword evidence="1" id="KW-0460">Magnesium</keyword>
<comment type="function">
    <text evidence="1">Catalyzes the ATP-dependent phosphorylation of thiamine-monophosphate (TMP) to form thiamine-pyrophosphate (TPP), the active form of vitamin B1.</text>
</comment>
<feature type="binding site" evidence="1">
    <location>
        <position position="111"/>
    </location>
    <ligand>
        <name>ATP</name>
        <dbReference type="ChEBI" id="CHEBI:30616"/>
    </ligand>
</feature>
<dbReference type="UniPathway" id="UPA00060">
    <property type="reaction ID" value="UER00142"/>
</dbReference>
<dbReference type="EC" id="2.7.4.16" evidence="1"/>
<dbReference type="InterPro" id="IPR006283">
    <property type="entry name" value="ThiL-like"/>
</dbReference>
<feature type="binding site" evidence="1">
    <location>
        <position position="52"/>
    </location>
    <ligand>
        <name>Mg(2+)</name>
        <dbReference type="ChEBI" id="CHEBI:18420"/>
        <label>2</label>
    </ligand>
</feature>
<feature type="binding site" evidence="1">
    <location>
        <position position="36"/>
    </location>
    <ligand>
        <name>Mg(2+)</name>
        <dbReference type="ChEBI" id="CHEBI:18420"/>
        <label>3</label>
    </ligand>
</feature>
<dbReference type="SUPFAM" id="SSF56042">
    <property type="entry name" value="PurM C-terminal domain-like"/>
    <property type="match status" value="1"/>
</dbReference>
<feature type="binding site" evidence="1">
    <location>
        <position position="81"/>
    </location>
    <ligand>
        <name>Mg(2+)</name>
        <dbReference type="ChEBI" id="CHEBI:18420"/>
        <label>2</label>
    </ligand>
</feature>
<dbReference type="SUPFAM" id="SSF55326">
    <property type="entry name" value="PurM N-terminal domain-like"/>
    <property type="match status" value="1"/>
</dbReference>
<feature type="binding site" evidence="1">
    <location>
        <position position="52"/>
    </location>
    <ligand>
        <name>Mg(2+)</name>
        <dbReference type="ChEBI" id="CHEBI:18420"/>
        <label>1</label>
    </ligand>
</feature>
<sequence length="341" mass="35734">MTVRELGEYPLVERLCRRLEKTFGIDPRVIVGAGDDAAVVDVNGVAVVLTVDAQLENVHFRRHWMPPAALGWKALAVSLSDIAAMGARPLAALLAIALRGDEPIDFLDAFYDGATAICQATGTLLVGGDIARSPNGLLVTSMVVGIADDGAVWRRDGAQPGDALLLTGTVGDAAAGLWLLENRHGGIAQVADASAHCVRRFRFPEPRVRAREALKGFRVHAAIDLSDGLTIDAGRLAHASKVAAVLNLNQLPVSEALKAVAHATGQDPFPWAMGGGEDYELLLAVPAHDADAACAALRNHNIPARIVGTVANDPKGAVLAAFPDGTRRPITGGFQHFADGS</sequence>
<dbReference type="GO" id="GO:0009229">
    <property type="term" value="P:thiamine diphosphate biosynthetic process"/>
    <property type="evidence" value="ECO:0007669"/>
    <property type="project" value="UniProtKB-UniRule"/>
</dbReference>
<evidence type="ECO:0000259" key="3">
    <source>
        <dbReference type="Pfam" id="PF02769"/>
    </source>
</evidence>
<dbReference type="GO" id="GO:0009228">
    <property type="term" value="P:thiamine biosynthetic process"/>
    <property type="evidence" value="ECO:0007669"/>
    <property type="project" value="UniProtKB-KW"/>
</dbReference>
<keyword evidence="1" id="KW-0784">Thiamine biosynthesis</keyword>
<feature type="binding site" evidence="1">
    <location>
        <position position="36"/>
    </location>
    <ligand>
        <name>Mg(2+)</name>
        <dbReference type="ChEBI" id="CHEBI:18420"/>
        <label>4</label>
    </ligand>
</feature>
<feature type="binding site" evidence="1">
    <location>
        <position position="227"/>
    </location>
    <ligand>
        <name>Mg(2+)</name>
        <dbReference type="ChEBI" id="CHEBI:18420"/>
        <label>5</label>
    </ligand>
</feature>
<feature type="binding site" evidence="1">
    <location>
        <position position="81"/>
    </location>
    <ligand>
        <name>Mg(2+)</name>
        <dbReference type="ChEBI" id="CHEBI:18420"/>
        <label>3</label>
    </ligand>
</feature>
<keyword evidence="1 4" id="KW-0808">Transferase</keyword>
<dbReference type="Proteomes" id="UP000236173">
    <property type="component" value="Unassembled WGS sequence"/>
</dbReference>
<feature type="domain" description="PurM-like N-terminal" evidence="2">
    <location>
        <begin position="34"/>
        <end position="147"/>
    </location>
</feature>
<dbReference type="Gene3D" id="3.30.1330.10">
    <property type="entry name" value="PurM-like, N-terminal domain"/>
    <property type="match status" value="1"/>
</dbReference>
<comment type="caution">
    <text evidence="4">The sequence shown here is derived from an EMBL/GenBank/DDBJ whole genome shotgun (WGS) entry which is preliminary data.</text>
</comment>
<keyword evidence="1" id="KW-0479">Metal-binding</keyword>
<evidence type="ECO:0000313" key="5">
    <source>
        <dbReference type="Proteomes" id="UP000236173"/>
    </source>
</evidence>
<dbReference type="Pfam" id="PF00586">
    <property type="entry name" value="AIRS"/>
    <property type="match status" value="1"/>
</dbReference>
<dbReference type="HAMAP" id="MF_02128">
    <property type="entry name" value="TMP_kinase"/>
    <property type="match status" value="1"/>
</dbReference>
<comment type="catalytic activity">
    <reaction evidence="1">
        <text>thiamine phosphate + ATP = thiamine diphosphate + ADP</text>
        <dbReference type="Rhea" id="RHEA:15913"/>
        <dbReference type="ChEBI" id="CHEBI:30616"/>
        <dbReference type="ChEBI" id="CHEBI:37575"/>
        <dbReference type="ChEBI" id="CHEBI:58937"/>
        <dbReference type="ChEBI" id="CHEBI:456216"/>
        <dbReference type="EC" id="2.7.4.16"/>
    </reaction>
</comment>
<dbReference type="InterPro" id="IPR016188">
    <property type="entry name" value="PurM-like_N"/>
</dbReference>
<comment type="pathway">
    <text evidence="1">Cofactor biosynthesis; thiamine diphosphate biosynthesis; thiamine diphosphate from thiamine phosphate: step 1/1.</text>
</comment>
<feature type="binding site" evidence="1">
    <location>
        <position position="155"/>
    </location>
    <ligand>
        <name>ATP</name>
        <dbReference type="ChEBI" id="CHEBI:30616"/>
    </ligand>
</feature>
<dbReference type="EMBL" id="BEHT01000032">
    <property type="protein sequence ID" value="GBC99601.1"/>
    <property type="molecule type" value="Genomic_DNA"/>
</dbReference>
<feature type="binding site" evidence="1">
    <location>
        <position position="334"/>
    </location>
    <ligand>
        <name>substrate</name>
    </ligand>
</feature>